<feature type="transmembrane region" description="Helical" evidence="4">
    <location>
        <begin position="270"/>
        <end position="292"/>
    </location>
</feature>
<dbReference type="EMBL" id="NAEW01000020">
    <property type="protein sequence ID" value="OQM39549.1"/>
    <property type="molecule type" value="Genomic_DNA"/>
</dbReference>
<evidence type="ECO:0000259" key="5">
    <source>
        <dbReference type="Pfam" id="PF00535"/>
    </source>
</evidence>
<dbReference type="Proteomes" id="UP000192573">
    <property type="component" value="Unassembled WGS sequence"/>
</dbReference>
<dbReference type="InterPro" id="IPR029044">
    <property type="entry name" value="Nucleotide-diphossugar_trans"/>
</dbReference>
<evidence type="ECO:0000256" key="2">
    <source>
        <dbReference type="ARBA" id="ARBA00022676"/>
    </source>
</evidence>
<evidence type="ECO:0000313" key="6">
    <source>
        <dbReference type="EMBL" id="OQM39549.1"/>
    </source>
</evidence>
<dbReference type="RefSeq" id="WP_080860539.1">
    <property type="nucleotide sequence ID" value="NZ_NAEW01000020.1"/>
</dbReference>
<dbReference type="Pfam" id="PF00535">
    <property type="entry name" value="Glycos_transf_2"/>
    <property type="match status" value="1"/>
</dbReference>
<comment type="similarity">
    <text evidence="1">Belongs to the glycosyltransferase 2 family.</text>
</comment>
<dbReference type="GO" id="GO:0016757">
    <property type="term" value="F:glycosyltransferase activity"/>
    <property type="evidence" value="ECO:0007669"/>
    <property type="project" value="UniProtKB-KW"/>
</dbReference>
<dbReference type="Gene3D" id="3.90.550.10">
    <property type="entry name" value="Spore Coat Polysaccharide Biosynthesis Protein SpsA, Chain A"/>
    <property type="match status" value="1"/>
</dbReference>
<sequence>MKTIVFLSMAVAILLWFLSTLRQKPSQKKGCVDAVIPAYNEGPCLERTLENLLRNPYFSKVICVNDGSTDNTAEVMKTVKQKWGERFIAITQKNTGKGGALMNGLNYVTCEQVFFSDADTYVPPDSNGIGYMLAEIERGADAVGGVPSTALKGAGFLPHIRATVKLPMIVMKRTLQQILGGAPFIISGACGMFRTDVLRKFGFSDRTKVEDLDLTWTLVANGYCVRQVNRCVVYPQECNNIGDEWRRWRRWIIGYAVCMRLHKSLLFSRFGIFSIFPMVMVVLYGVGIYLVTWINEFQVAGAYGIIKAIFPFIWIGVVCLIGTFSAWFHRCWLLVPLAPLSVLYVLLAYSIWIIYGFIAFFTGREPQRDKPTRYSALVETKEINSQSTSPRSEKFSEN</sequence>
<feature type="transmembrane region" description="Helical" evidence="4">
    <location>
        <begin position="340"/>
        <end position="363"/>
    </location>
</feature>
<name>A0A1V8NT10_CITBR</name>
<keyword evidence="4" id="KW-1133">Transmembrane helix</keyword>
<proteinExistence type="inferred from homology"/>
<accession>A0A1V8NT10</accession>
<keyword evidence="2" id="KW-0328">Glycosyltransferase</keyword>
<reference evidence="6 7" key="1">
    <citation type="submission" date="2017-03" db="EMBL/GenBank/DDBJ databases">
        <authorList>
            <person name="Afonso C.L."/>
            <person name="Miller P.J."/>
            <person name="Scott M.A."/>
            <person name="Spackman E."/>
            <person name="Goraichik I."/>
            <person name="Dimitrov K.M."/>
            <person name="Suarez D.L."/>
            <person name="Swayne D.E."/>
        </authorList>
    </citation>
    <scope>NUCLEOTIDE SEQUENCE [LARGE SCALE GENOMIC DNA]</scope>
    <source>
        <strain evidence="6 7">ATCC 51113</strain>
    </source>
</reference>
<keyword evidence="4" id="KW-0472">Membrane</keyword>
<evidence type="ECO:0000313" key="7">
    <source>
        <dbReference type="Proteomes" id="UP000192573"/>
    </source>
</evidence>
<keyword evidence="3" id="KW-0808">Transferase</keyword>
<gene>
    <name evidence="6" type="ORF">BZK42_23895</name>
</gene>
<feature type="domain" description="Glycosyltransferase 2-like" evidence="5">
    <location>
        <begin position="34"/>
        <end position="200"/>
    </location>
</feature>
<feature type="transmembrane region" description="Helical" evidence="4">
    <location>
        <begin position="304"/>
        <end position="328"/>
    </location>
</feature>
<keyword evidence="4" id="KW-0812">Transmembrane</keyword>
<dbReference type="InterPro" id="IPR001173">
    <property type="entry name" value="Glyco_trans_2-like"/>
</dbReference>
<dbReference type="PANTHER" id="PTHR43630">
    <property type="entry name" value="POLY-BETA-1,6-N-ACETYL-D-GLUCOSAMINE SYNTHASE"/>
    <property type="match status" value="1"/>
</dbReference>
<evidence type="ECO:0000256" key="4">
    <source>
        <dbReference type="SAM" id="Phobius"/>
    </source>
</evidence>
<organism evidence="6 7">
    <name type="scientific">Citrobacter braakii</name>
    <dbReference type="NCBI Taxonomy" id="57706"/>
    <lineage>
        <taxon>Bacteria</taxon>
        <taxon>Pseudomonadati</taxon>
        <taxon>Pseudomonadota</taxon>
        <taxon>Gammaproteobacteria</taxon>
        <taxon>Enterobacterales</taxon>
        <taxon>Enterobacteriaceae</taxon>
        <taxon>Citrobacter</taxon>
        <taxon>Citrobacter freundii complex</taxon>
    </lineage>
</organism>
<dbReference type="PANTHER" id="PTHR43630:SF1">
    <property type="entry name" value="POLY-BETA-1,6-N-ACETYL-D-GLUCOSAMINE SYNTHASE"/>
    <property type="match status" value="1"/>
</dbReference>
<evidence type="ECO:0000256" key="1">
    <source>
        <dbReference type="ARBA" id="ARBA00006739"/>
    </source>
</evidence>
<dbReference type="SUPFAM" id="SSF53448">
    <property type="entry name" value="Nucleotide-diphospho-sugar transferases"/>
    <property type="match status" value="1"/>
</dbReference>
<dbReference type="CDD" id="cd06423">
    <property type="entry name" value="CESA_like"/>
    <property type="match status" value="1"/>
</dbReference>
<evidence type="ECO:0000256" key="3">
    <source>
        <dbReference type="ARBA" id="ARBA00022679"/>
    </source>
</evidence>
<protein>
    <recommendedName>
        <fullName evidence="5">Glycosyltransferase 2-like domain-containing protein</fullName>
    </recommendedName>
</protein>
<dbReference type="AlphaFoldDB" id="A0A1V8NT10"/>
<comment type="caution">
    <text evidence="6">The sequence shown here is derived from an EMBL/GenBank/DDBJ whole genome shotgun (WGS) entry which is preliminary data.</text>
</comment>